<evidence type="ECO:0000256" key="1">
    <source>
        <dbReference type="ARBA" id="ARBA00003875"/>
    </source>
</evidence>
<keyword evidence="3" id="KW-0496">Mitochondrion</keyword>
<dbReference type="SUPFAM" id="SSF47072">
    <property type="entry name" value="Cysteine alpha-hairpin motif"/>
    <property type="match status" value="1"/>
</dbReference>
<dbReference type="PANTHER" id="PTHR46811:SF1">
    <property type="entry name" value="COILED-COIL-HELIX-COILED-COIL-HELIX DOMAIN-CONTAINING PROTEIN 7"/>
    <property type="match status" value="1"/>
</dbReference>
<gene>
    <name evidence="8" type="ORF">AC631_00279</name>
</gene>
<evidence type="ECO:0000256" key="6">
    <source>
        <dbReference type="ARBA" id="ARBA00041104"/>
    </source>
</evidence>
<dbReference type="AlphaFoldDB" id="A0A0V1Q6E9"/>
<evidence type="ECO:0000313" key="9">
    <source>
        <dbReference type="Proteomes" id="UP000054251"/>
    </source>
</evidence>
<evidence type="ECO:0000313" key="8">
    <source>
        <dbReference type="EMBL" id="KSA04009.1"/>
    </source>
</evidence>
<organism evidence="8 9">
    <name type="scientific">Debaryomyces fabryi</name>
    <dbReference type="NCBI Taxonomy" id="58627"/>
    <lineage>
        <taxon>Eukaryota</taxon>
        <taxon>Fungi</taxon>
        <taxon>Dikarya</taxon>
        <taxon>Ascomycota</taxon>
        <taxon>Saccharomycotina</taxon>
        <taxon>Pichiomycetes</taxon>
        <taxon>Debaryomycetaceae</taxon>
        <taxon>Debaryomyces</taxon>
    </lineage>
</organism>
<dbReference type="GO" id="GO:0005758">
    <property type="term" value="C:mitochondrial intermembrane space"/>
    <property type="evidence" value="ECO:0007669"/>
    <property type="project" value="UniProtKB-SubCell"/>
</dbReference>
<dbReference type="PANTHER" id="PTHR46811">
    <property type="entry name" value="COILED-COIL-HELIX-COILED-COIL-HELIX DOMAIN-CONTAINING PROTEIN 7"/>
    <property type="match status" value="1"/>
</dbReference>
<proteinExistence type="inferred from homology"/>
<evidence type="ECO:0000256" key="2">
    <source>
        <dbReference type="ARBA" id="ARBA00004569"/>
    </source>
</evidence>
<dbReference type="GeneID" id="26837288"/>
<dbReference type="GO" id="GO:0033108">
    <property type="term" value="P:mitochondrial respiratory chain complex assembly"/>
    <property type="evidence" value="ECO:0007669"/>
    <property type="project" value="TreeGrafter"/>
</dbReference>
<evidence type="ECO:0000256" key="4">
    <source>
        <dbReference type="ARBA" id="ARBA00023157"/>
    </source>
</evidence>
<keyword evidence="9" id="KW-1185">Reference proteome</keyword>
<dbReference type="InterPro" id="IPR051040">
    <property type="entry name" value="COX23"/>
</dbReference>
<keyword evidence="4" id="KW-1015">Disulfide bond</keyword>
<feature type="compositionally biased region" description="Basic and acidic residues" evidence="7">
    <location>
        <begin position="10"/>
        <end position="20"/>
    </location>
</feature>
<comment type="caution">
    <text evidence="8">The sequence shown here is derived from an EMBL/GenBank/DDBJ whole genome shotgun (WGS) entry which is preliminary data.</text>
</comment>
<dbReference type="EMBL" id="LMYN01000003">
    <property type="protein sequence ID" value="KSA04009.1"/>
    <property type="molecule type" value="Genomic_DNA"/>
</dbReference>
<dbReference type="Proteomes" id="UP000054251">
    <property type="component" value="Unassembled WGS sequence"/>
</dbReference>
<accession>A0A0V1Q6E9</accession>
<evidence type="ECO:0000256" key="7">
    <source>
        <dbReference type="SAM" id="MobiDB-lite"/>
    </source>
</evidence>
<reference evidence="8 9" key="1">
    <citation type="submission" date="2015-11" db="EMBL/GenBank/DDBJ databases">
        <title>The genome of Debaryomyces fabryi.</title>
        <authorList>
            <person name="Tafer H."/>
            <person name="Lopandic K."/>
        </authorList>
    </citation>
    <scope>NUCLEOTIDE SEQUENCE [LARGE SCALE GENOMIC DNA]</scope>
    <source>
        <strain evidence="8 9">CBS 789</strain>
    </source>
</reference>
<dbReference type="InterPro" id="IPR009069">
    <property type="entry name" value="Cys_alpha_HP_mot_SF"/>
</dbReference>
<evidence type="ECO:0000256" key="5">
    <source>
        <dbReference type="ARBA" id="ARBA00038264"/>
    </source>
</evidence>
<dbReference type="OrthoDB" id="9971592at2759"/>
<sequence length="126" mass="15187">MSNEGQENQENNKEVKKEDVSYQNTDEVIKDKDKVDFTKGGVENFKFYPDNPVNHRHKYRWSMKEPSKYYDPCEESRQASINCMLRNQEDKTVCQDFFDAYKECKKDFFNKKKKDRREGKGGWGFW</sequence>
<dbReference type="RefSeq" id="XP_015470111.1">
    <property type="nucleotide sequence ID" value="XM_015609109.1"/>
</dbReference>
<comment type="subcellular location">
    <subcellularLocation>
        <location evidence="2">Mitochondrion intermembrane space</location>
    </subcellularLocation>
</comment>
<protein>
    <recommendedName>
        <fullName evidence="6">Cytochrome c oxidase-assembly factor COX23, mitochondrial</fullName>
    </recommendedName>
</protein>
<comment type="function">
    <text evidence="1">Required for the assembly of cytochrome c oxidase.</text>
</comment>
<name>A0A0V1Q6E9_9ASCO</name>
<feature type="region of interest" description="Disordered" evidence="7">
    <location>
        <begin position="1"/>
        <end position="24"/>
    </location>
</feature>
<evidence type="ECO:0000256" key="3">
    <source>
        <dbReference type="ARBA" id="ARBA00023128"/>
    </source>
</evidence>
<comment type="similarity">
    <text evidence="5">Belongs to the COX23 family.</text>
</comment>